<accession>A0A6J1BX50</accession>
<evidence type="ECO:0000313" key="6">
    <source>
        <dbReference type="RefSeq" id="XP_022132729.1"/>
    </source>
</evidence>
<feature type="compositionally biased region" description="Basic and acidic residues" evidence="1">
    <location>
        <begin position="541"/>
        <end position="551"/>
    </location>
</feature>
<name>A0A6J1BX50_MOMCH</name>
<dbReference type="GeneID" id="111005524"/>
<evidence type="ECO:0000313" key="4">
    <source>
        <dbReference type="RefSeq" id="XP_022132727.1"/>
    </source>
</evidence>
<dbReference type="InterPro" id="IPR015410">
    <property type="entry name" value="DUF1985"/>
</dbReference>
<evidence type="ECO:0000313" key="3">
    <source>
        <dbReference type="Proteomes" id="UP000504603"/>
    </source>
</evidence>
<dbReference type="OrthoDB" id="1750169at2759"/>
<dbReference type="RefSeq" id="XP_022132729.1">
    <property type="nucleotide sequence ID" value="XM_022277037.1"/>
</dbReference>
<dbReference type="Pfam" id="PF09331">
    <property type="entry name" value="DUF1985"/>
    <property type="match status" value="1"/>
</dbReference>
<dbReference type="KEGG" id="mcha:111005524"/>
<evidence type="ECO:0000259" key="2">
    <source>
        <dbReference type="Pfam" id="PF09331"/>
    </source>
</evidence>
<evidence type="ECO:0000256" key="1">
    <source>
        <dbReference type="SAM" id="MobiDB-lite"/>
    </source>
</evidence>
<gene>
    <name evidence="4 5 6 7" type="primary">LOC111005524</name>
</gene>
<dbReference type="PANTHER" id="PTHR48449:SF1">
    <property type="entry name" value="DUF1985 DOMAIN-CONTAINING PROTEIN"/>
    <property type="match status" value="1"/>
</dbReference>
<organism evidence="3 5">
    <name type="scientific">Momordica charantia</name>
    <name type="common">Bitter gourd</name>
    <name type="synonym">Balsam pear</name>
    <dbReference type="NCBI Taxonomy" id="3673"/>
    <lineage>
        <taxon>Eukaryota</taxon>
        <taxon>Viridiplantae</taxon>
        <taxon>Streptophyta</taxon>
        <taxon>Embryophyta</taxon>
        <taxon>Tracheophyta</taxon>
        <taxon>Spermatophyta</taxon>
        <taxon>Magnoliopsida</taxon>
        <taxon>eudicotyledons</taxon>
        <taxon>Gunneridae</taxon>
        <taxon>Pentapetalae</taxon>
        <taxon>rosids</taxon>
        <taxon>fabids</taxon>
        <taxon>Cucurbitales</taxon>
        <taxon>Cucurbitaceae</taxon>
        <taxon>Momordiceae</taxon>
        <taxon>Momordica</taxon>
    </lineage>
</organism>
<feature type="compositionally biased region" description="Basic residues" evidence="1">
    <location>
        <begin position="162"/>
        <end position="171"/>
    </location>
</feature>
<protein>
    <submittedName>
        <fullName evidence="4 5">Uncharacterized protein LOC111005524</fullName>
    </submittedName>
</protein>
<feature type="region of interest" description="Disordered" evidence="1">
    <location>
        <begin position="123"/>
        <end position="235"/>
    </location>
</feature>
<evidence type="ECO:0000313" key="5">
    <source>
        <dbReference type="RefSeq" id="XP_022132728.1"/>
    </source>
</evidence>
<dbReference type="RefSeq" id="XP_022132727.1">
    <property type="nucleotide sequence ID" value="XM_022277035.1"/>
</dbReference>
<sequence length="621" mass="72056">MVEKPFLVDMAVSEIENFTIELCDTIPVQIKQEVGRYLHPDYSRKMICGQCRSSSSNQEPKYIKFEYKGEGSLQNDDEYFQQDVPLENCESKQEVDMDMTNEEVPISEPQEILFLADPSLQTDKEDMRESTNHMVPTEHGGNSSDEENNVEQQEQSPATGRTTRKRKKKNSKEKQTEETSVIDTDQDHPRRYVRTRQKRKVSEEPEKEDAKRKKRARRGKNSEVSSSTHEQDDEQADVYKECPLLVPKRRWSTTQRINLYSKPDVISLIKNTLNERQLDMLRRSCFGNFLDFKITKFSSQLFYHLIRRQCSSKNPNELWFNLEGRVHKFGIKDFALITGMNCGELPTIDMSKIQRAWFSKRYFGGERTIKRTKLPEIFMEMDKGRDKDVVKMAKLYILEMFLLGKQITTGINHEYTLLIDDDEQFEGYPWGRVSYEITIDFVKKAIKSNDASAIGIGGFPYALLVWAYETIPLLSLNSNLFATKISSGMPRMNNWVANVHPEWRDLSEKIFRSDSFDVQPIEATDAELGMRYMSLPVGGVERSKDKSKLPLDQEQNNDARTSYNKDYDDWEGPNFVSNDGVVNFLLTKIVNMEGNMEKISYDIDVMKDLIFKIMENGKRSG</sequence>
<feature type="compositionally biased region" description="Polar residues" evidence="1">
    <location>
        <begin position="553"/>
        <end position="564"/>
    </location>
</feature>
<reference evidence="4 5" key="1">
    <citation type="submission" date="2025-04" db="UniProtKB">
        <authorList>
            <consortium name="RefSeq"/>
        </authorList>
    </citation>
    <scope>IDENTIFICATION</scope>
    <source>
        <strain evidence="4 5">OHB3-1</strain>
    </source>
</reference>
<dbReference type="RefSeq" id="XP_022132728.1">
    <property type="nucleotide sequence ID" value="XM_022277036.1"/>
</dbReference>
<dbReference type="Proteomes" id="UP000504603">
    <property type="component" value="Unplaced"/>
</dbReference>
<feature type="domain" description="DUF1985" evidence="2">
    <location>
        <begin position="308"/>
        <end position="439"/>
    </location>
</feature>
<evidence type="ECO:0000313" key="7">
    <source>
        <dbReference type="RefSeq" id="XP_022132730.1"/>
    </source>
</evidence>
<feature type="compositionally biased region" description="Basic and acidic residues" evidence="1">
    <location>
        <begin position="200"/>
        <end position="211"/>
    </location>
</feature>
<proteinExistence type="predicted"/>
<dbReference type="PANTHER" id="PTHR48449">
    <property type="entry name" value="DUF1985 DOMAIN-CONTAINING PROTEIN"/>
    <property type="match status" value="1"/>
</dbReference>
<feature type="region of interest" description="Disordered" evidence="1">
    <location>
        <begin position="541"/>
        <end position="564"/>
    </location>
</feature>
<dbReference type="AlphaFoldDB" id="A0A6J1BX50"/>
<keyword evidence="3" id="KW-1185">Reference proteome</keyword>
<dbReference type="RefSeq" id="XP_022132730.1">
    <property type="nucleotide sequence ID" value="XM_022277038.1"/>
</dbReference>